<dbReference type="Pfam" id="PF01370">
    <property type="entry name" value="Epimerase"/>
    <property type="match status" value="1"/>
</dbReference>
<accession>A0ABW5W4X8</accession>
<dbReference type="RefSeq" id="WP_377383524.1">
    <property type="nucleotide sequence ID" value="NZ_JBHSAN010000001.1"/>
</dbReference>
<comment type="caution">
    <text evidence="3">The sequence shown here is derived from an EMBL/GenBank/DDBJ whole genome shotgun (WGS) entry which is preliminary data.</text>
</comment>
<dbReference type="PANTHER" id="PTHR48079:SF6">
    <property type="entry name" value="NAD(P)-BINDING DOMAIN-CONTAINING PROTEIN-RELATED"/>
    <property type="match status" value="1"/>
</dbReference>
<dbReference type="Gene3D" id="3.40.50.720">
    <property type="entry name" value="NAD(P)-binding Rossmann-like Domain"/>
    <property type="match status" value="1"/>
</dbReference>
<keyword evidence="4" id="KW-1185">Reference proteome</keyword>
<sequence length="355" mass="38422">MTTGLRVVVTGATGNLGTSVIEALDEDPRIGSITGVARRAPEWSTPKLHMETLDLTQAAEAELDRVLTGADVVIHLAWAFQPTRDPVTTWRVNVLGAIRVFEAVARCEVPALLYSSSVGAYSPGPKDRTVDEHWPTHGWPSAAYTREKSYLERFLDAFGRSNPQTRIVRIRPAFVFKREAASEQRRIFAGPLLPTGLIRPGLVPVVPDIPGLRVQAVHSADVGEAFRLATLNPVRGPFNIAAEPVVDAALLAELLGARTVPVPRWAVRPALAAAWQLRAVPASAELFDAVVRLPLMDTMRAKTDLAWTPRYTAADAIGEFLTGLREQSGMATPRLRSRRPGGRLGELASGVGGET</sequence>
<dbReference type="PANTHER" id="PTHR48079">
    <property type="entry name" value="PROTEIN YEEZ"/>
    <property type="match status" value="1"/>
</dbReference>
<name>A0ABW5W4X8_9PSEU</name>
<reference evidence="4" key="1">
    <citation type="journal article" date="2019" name="Int. J. Syst. Evol. Microbiol.">
        <title>The Global Catalogue of Microorganisms (GCM) 10K type strain sequencing project: providing services to taxonomists for standard genome sequencing and annotation.</title>
        <authorList>
            <consortium name="The Broad Institute Genomics Platform"/>
            <consortium name="The Broad Institute Genome Sequencing Center for Infectious Disease"/>
            <person name="Wu L."/>
            <person name="Ma J."/>
        </authorList>
    </citation>
    <scope>NUCLEOTIDE SEQUENCE [LARGE SCALE GENOMIC DNA]</scope>
    <source>
        <strain evidence="4">IBRC-M 10906</strain>
    </source>
</reference>
<dbReference type="InterPro" id="IPR001509">
    <property type="entry name" value="Epimerase_deHydtase"/>
</dbReference>
<dbReference type="EMBL" id="JBHUOF010000003">
    <property type="protein sequence ID" value="MFD2798202.1"/>
    <property type="molecule type" value="Genomic_DNA"/>
</dbReference>
<dbReference type="Proteomes" id="UP001597478">
    <property type="component" value="Unassembled WGS sequence"/>
</dbReference>
<gene>
    <name evidence="3" type="ORF">ACFS2C_02210</name>
</gene>
<evidence type="ECO:0000313" key="3">
    <source>
        <dbReference type="EMBL" id="MFD2798202.1"/>
    </source>
</evidence>
<feature type="domain" description="NAD-dependent epimerase/dehydratase" evidence="2">
    <location>
        <begin position="7"/>
        <end position="176"/>
    </location>
</feature>
<dbReference type="InterPro" id="IPR036291">
    <property type="entry name" value="NAD(P)-bd_dom_sf"/>
</dbReference>
<dbReference type="SUPFAM" id="SSF51735">
    <property type="entry name" value="NAD(P)-binding Rossmann-fold domains"/>
    <property type="match status" value="1"/>
</dbReference>
<evidence type="ECO:0000256" key="1">
    <source>
        <dbReference type="SAM" id="MobiDB-lite"/>
    </source>
</evidence>
<evidence type="ECO:0000313" key="4">
    <source>
        <dbReference type="Proteomes" id="UP001597478"/>
    </source>
</evidence>
<protein>
    <submittedName>
        <fullName evidence="3">NAD-dependent epimerase/dehydratase family protein</fullName>
    </submittedName>
</protein>
<organism evidence="3 4">
    <name type="scientific">Prauserella oleivorans</name>
    <dbReference type="NCBI Taxonomy" id="1478153"/>
    <lineage>
        <taxon>Bacteria</taxon>
        <taxon>Bacillati</taxon>
        <taxon>Actinomycetota</taxon>
        <taxon>Actinomycetes</taxon>
        <taxon>Pseudonocardiales</taxon>
        <taxon>Pseudonocardiaceae</taxon>
        <taxon>Prauserella</taxon>
    </lineage>
</organism>
<dbReference type="InterPro" id="IPR051783">
    <property type="entry name" value="NAD(P)-dependent_oxidoreduct"/>
</dbReference>
<proteinExistence type="predicted"/>
<feature type="region of interest" description="Disordered" evidence="1">
    <location>
        <begin position="329"/>
        <end position="355"/>
    </location>
</feature>
<evidence type="ECO:0000259" key="2">
    <source>
        <dbReference type="Pfam" id="PF01370"/>
    </source>
</evidence>